<dbReference type="RefSeq" id="WP_168084895.1">
    <property type="nucleotide sequence ID" value="NZ_JAAVJI010000009.1"/>
</dbReference>
<keyword evidence="2" id="KW-1185">Reference proteome</keyword>
<evidence type="ECO:0000313" key="1">
    <source>
        <dbReference type="EMBL" id="NJP02314.1"/>
    </source>
</evidence>
<comment type="caution">
    <text evidence="1">The sequence shown here is derived from an EMBL/GenBank/DDBJ whole genome shotgun (WGS) entry which is preliminary data.</text>
</comment>
<organism evidence="1 2">
    <name type="scientific">Pseudomonas quercus</name>
    <dbReference type="NCBI Taxonomy" id="2722792"/>
    <lineage>
        <taxon>Bacteria</taxon>
        <taxon>Pseudomonadati</taxon>
        <taxon>Pseudomonadota</taxon>
        <taxon>Gammaproteobacteria</taxon>
        <taxon>Pseudomonadales</taxon>
        <taxon>Pseudomonadaceae</taxon>
        <taxon>Pseudomonas</taxon>
    </lineage>
</organism>
<accession>A0ABX0YJG1</accession>
<proteinExistence type="predicted"/>
<name>A0ABX0YJG1_9PSED</name>
<evidence type="ECO:0000313" key="2">
    <source>
        <dbReference type="Proteomes" id="UP000746535"/>
    </source>
</evidence>
<reference evidence="1 2" key="1">
    <citation type="submission" date="2020-03" db="EMBL/GenBank/DDBJ databases">
        <authorList>
            <person name="Wang L."/>
            <person name="He N."/>
            <person name="Li Y."/>
            <person name="Fang Y."/>
            <person name="Zhang F."/>
        </authorList>
    </citation>
    <scope>NUCLEOTIDE SEQUENCE [LARGE SCALE GENOMIC DNA]</scope>
    <source>
        <strain evidence="2">hsmgli-8</strain>
    </source>
</reference>
<dbReference type="EMBL" id="JAAVJI010000009">
    <property type="protein sequence ID" value="NJP02314.1"/>
    <property type="molecule type" value="Genomic_DNA"/>
</dbReference>
<sequence>MNLFDVISYKEFLVKVFPKGLSGDVLVGQIGITPFSDTKITVHTRQQPEIEIKKWGKWGETFNTVAIVLGSGTVKGLLVKNIYKASYAALDVQKVERGFRLKQMSGEWEIDFTVEDLVFDKCMVYMDEAD</sequence>
<dbReference type="Proteomes" id="UP000746535">
    <property type="component" value="Unassembled WGS sequence"/>
</dbReference>
<gene>
    <name evidence="1" type="ORF">HBH25_15805</name>
</gene>
<protein>
    <submittedName>
        <fullName evidence="1">Uncharacterized protein</fullName>
    </submittedName>
</protein>